<keyword evidence="6" id="KW-0255">Endonuclease</keyword>
<dbReference type="EMBL" id="MK500444">
    <property type="protein sequence ID" value="QBK89863.1"/>
    <property type="molecule type" value="Genomic_DNA"/>
</dbReference>
<evidence type="ECO:0000256" key="3">
    <source>
        <dbReference type="ARBA" id="ARBA00022750"/>
    </source>
</evidence>
<accession>A0A481Z2F0</accession>
<evidence type="ECO:0000259" key="5">
    <source>
        <dbReference type="Pfam" id="PF09668"/>
    </source>
</evidence>
<sequence>MNEEVVQVTVRDMDNLLLSIKIEFGYNQSELYLNDTLLDDFRQISENDIICVKNYSRVEESSAYELIYISGELDNYKFKMIVDSGAQKSVMSHELAKELKLDSIIDKRYKGRVVGVGSAEIIGRIIGCNIKVGPGFFIPVDVDVIALDDPSIFLLGLDFLYPNRCSLDFSKQCITSRNHTIPFLSRKQIEELASPINITREKILSSYQIMKSSISYSDYMNRKKLINKIISNIIMNPMQDKYKKINIQSKLFSDIYEDPSCQQFIRTIGFIEKGNTHIIFRDTNNLLLEARKILSQ</sequence>
<keyword evidence="3" id="KW-0064">Aspartyl protease</keyword>
<dbReference type="GO" id="GO:0004190">
    <property type="term" value="F:aspartic-type endopeptidase activity"/>
    <property type="evidence" value="ECO:0007669"/>
    <property type="project" value="UniProtKB-KW"/>
</dbReference>
<organism evidence="6">
    <name type="scientific">Pithovirus LCPAC101</name>
    <dbReference type="NCBI Taxonomy" id="2506586"/>
    <lineage>
        <taxon>Viruses</taxon>
        <taxon>Pithoviruses</taxon>
    </lineage>
</organism>
<dbReference type="PANTHER" id="PTHR12917:SF1">
    <property type="entry name" value="AT13091P"/>
    <property type="match status" value="1"/>
</dbReference>
<gene>
    <name evidence="6" type="ORF">LCPAC101_01460</name>
</gene>
<dbReference type="Gene3D" id="1.20.58.2190">
    <property type="match status" value="1"/>
</dbReference>
<keyword evidence="4" id="KW-0378">Hydrolase</keyword>
<comment type="similarity">
    <text evidence="1">Belongs to the DDI1 family.</text>
</comment>
<dbReference type="InterPro" id="IPR036339">
    <property type="entry name" value="PUB-like_dom_sf"/>
</dbReference>
<dbReference type="Gene3D" id="2.40.70.10">
    <property type="entry name" value="Acid Proteases"/>
    <property type="match status" value="1"/>
</dbReference>
<evidence type="ECO:0000256" key="2">
    <source>
        <dbReference type="ARBA" id="ARBA00022670"/>
    </source>
</evidence>
<keyword evidence="2" id="KW-0645">Protease</keyword>
<protein>
    <submittedName>
        <fullName evidence="6">HNH endonuclease</fullName>
    </submittedName>
</protein>
<dbReference type="GO" id="GO:0006508">
    <property type="term" value="P:proteolysis"/>
    <property type="evidence" value="ECO:0007669"/>
    <property type="project" value="UniProtKB-KW"/>
</dbReference>
<evidence type="ECO:0000256" key="4">
    <source>
        <dbReference type="ARBA" id="ARBA00022801"/>
    </source>
</evidence>
<reference evidence="6" key="1">
    <citation type="journal article" date="2019" name="MBio">
        <title>Virus Genomes from Deep Sea Sediments Expand the Ocean Megavirome and Support Independent Origins of Viral Gigantism.</title>
        <authorList>
            <person name="Backstrom D."/>
            <person name="Yutin N."/>
            <person name="Jorgensen S.L."/>
            <person name="Dharamshi J."/>
            <person name="Homa F."/>
            <person name="Zaremba-Niedwiedzka K."/>
            <person name="Spang A."/>
            <person name="Wolf Y.I."/>
            <person name="Koonin E.V."/>
            <person name="Ettema T.J."/>
        </authorList>
    </citation>
    <scope>NUCLEOTIDE SEQUENCE</scope>
</reference>
<dbReference type="SUPFAM" id="SSF50630">
    <property type="entry name" value="Acid proteases"/>
    <property type="match status" value="1"/>
</dbReference>
<dbReference type="CDD" id="cd09212">
    <property type="entry name" value="PUB"/>
    <property type="match status" value="1"/>
</dbReference>
<dbReference type="InterPro" id="IPR021109">
    <property type="entry name" value="Peptidase_aspartic_dom_sf"/>
</dbReference>
<evidence type="ECO:0000313" key="6">
    <source>
        <dbReference type="EMBL" id="QBK89863.1"/>
    </source>
</evidence>
<keyword evidence="6" id="KW-0540">Nuclease</keyword>
<dbReference type="SUPFAM" id="SSF143503">
    <property type="entry name" value="PUG domain-like"/>
    <property type="match status" value="1"/>
</dbReference>
<evidence type="ECO:0000256" key="1">
    <source>
        <dbReference type="ARBA" id="ARBA00009136"/>
    </source>
</evidence>
<proteinExistence type="inferred from homology"/>
<dbReference type="Pfam" id="PF09668">
    <property type="entry name" value="Asp_protease"/>
    <property type="match status" value="1"/>
</dbReference>
<dbReference type="GO" id="GO:0004519">
    <property type="term" value="F:endonuclease activity"/>
    <property type="evidence" value="ECO:0007669"/>
    <property type="project" value="UniProtKB-KW"/>
</dbReference>
<dbReference type="PANTHER" id="PTHR12917">
    <property type="entry name" value="ASPARTYL PROTEASE DDI-RELATED"/>
    <property type="match status" value="1"/>
</dbReference>
<dbReference type="InterPro" id="IPR019103">
    <property type="entry name" value="Peptidase_aspartic_DDI1-type"/>
</dbReference>
<name>A0A481Z2F0_9VIRU</name>
<feature type="domain" description="Aspartic peptidase DDI1-type" evidence="5">
    <location>
        <begin position="64"/>
        <end position="168"/>
    </location>
</feature>